<protein>
    <submittedName>
        <fullName evidence="1">Uncharacterized protein</fullName>
    </submittedName>
</protein>
<gene>
    <name evidence="1" type="ORF">A3B36_03210</name>
</gene>
<proteinExistence type="predicted"/>
<reference evidence="1 2" key="1">
    <citation type="journal article" date="2016" name="Nat. Commun.">
        <title>Thousands of microbial genomes shed light on interconnected biogeochemical processes in an aquifer system.</title>
        <authorList>
            <person name="Anantharaman K."/>
            <person name="Brown C.T."/>
            <person name="Hug L.A."/>
            <person name="Sharon I."/>
            <person name="Castelle C.J."/>
            <person name="Probst A.J."/>
            <person name="Thomas B.C."/>
            <person name="Singh A."/>
            <person name="Wilkins M.J."/>
            <person name="Karaoz U."/>
            <person name="Brodie E.L."/>
            <person name="Williams K.H."/>
            <person name="Hubbard S.S."/>
            <person name="Banfield J.F."/>
        </authorList>
    </citation>
    <scope>NUCLEOTIDE SEQUENCE [LARGE SCALE GENOMIC DNA]</scope>
</reference>
<dbReference type="AlphaFoldDB" id="A0A1F7UZC4"/>
<organism evidence="1 2">
    <name type="scientific">Candidatus Uhrbacteria bacterium RIFCSPLOWO2_01_FULL_55_36</name>
    <dbReference type="NCBI Taxonomy" id="1802404"/>
    <lineage>
        <taxon>Bacteria</taxon>
        <taxon>Candidatus Uhriibacteriota</taxon>
    </lineage>
</organism>
<accession>A0A1F7UZC4</accession>
<comment type="caution">
    <text evidence="1">The sequence shown here is derived from an EMBL/GenBank/DDBJ whole genome shotgun (WGS) entry which is preliminary data.</text>
</comment>
<sequence>MGKNNFDTGEHENFYDIAFLTKFKNAELDATAVYDEAVAIGARFKAYKSDIEKFIRDMRPLYKVLLDNDKKDEGKIDFTAPALLKGLKDSLKDVDIDDVIRGITEVSKTE</sequence>
<evidence type="ECO:0000313" key="1">
    <source>
        <dbReference type="EMBL" id="OGL83640.1"/>
    </source>
</evidence>
<dbReference type="EMBL" id="MGEM01000046">
    <property type="protein sequence ID" value="OGL83640.1"/>
    <property type="molecule type" value="Genomic_DNA"/>
</dbReference>
<name>A0A1F7UZC4_9BACT</name>
<evidence type="ECO:0000313" key="2">
    <source>
        <dbReference type="Proteomes" id="UP000177704"/>
    </source>
</evidence>
<dbReference type="Proteomes" id="UP000177704">
    <property type="component" value="Unassembled WGS sequence"/>
</dbReference>